<keyword evidence="4" id="KW-0508">mRNA splicing</keyword>
<feature type="region of interest" description="Disordered" evidence="7">
    <location>
        <begin position="72"/>
        <end position="102"/>
    </location>
</feature>
<evidence type="ECO:0000256" key="1">
    <source>
        <dbReference type="ARBA" id="ARBA00004123"/>
    </source>
</evidence>
<feature type="region of interest" description="Disordered" evidence="7">
    <location>
        <begin position="731"/>
        <end position="847"/>
    </location>
</feature>
<dbReference type="Pfam" id="PF19252">
    <property type="entry name" value="HIND"/>
    <property type="match status" value="1"/>
</dbReference>
<dbReference type="AlphaFoldDB" id="A0AAD5YMZ6"/>
<evidence type="ECO:0008006" key="10">
    <source>
        <dbReference type="Google" id="ProtNLM"/>
    </source>
</evidence>
<dbReference type="PANTHER" id="PTHR14152:SF5">
    <property type="entry name" value="U4_U6.U5 TRI-SNRNP-ASSOCIATED PROTEIN 1"/>
    <property type="match status" value="1"/>
</dbReference>
<feature type="compositionally biased region" description="Polar residues" evidence="7">
    <location>
        <begin position="837"/>
        <end position="847"/>
    </location>
</feature>
<keyword evidence="6" id="KW-0175">Coiled coil</keyword>
<protein>
    <recommendedName>
        <fullName evidence="10">SART-1 protein</fullName>
    </recommendedName>
</protein>
<accession>A0AAD5YMZ6</accession>
<feature type="compositionally biased region" description="Polar residues" evidence="7">
    <location>
        <begin position="802"/>
        <end position="814"/>
    </location>
</feature>
<organism evidence="8 9">
    <name type="scientific">Leucocoprinus birnbaumii</name>
    <dbReference type="NCBI Taxonomy" id="56174"/>
    <lineage>
        <taxon>Eukaryota</taxon>
        <taxon>Fungi</taxon>
        <taxon>Dikarya</taxon>
        <taxon>Basidiomycota</taxon>
        <taxon>Agaricomycotina</taxon>
        <taxon>Agaricomycetes</taxon>
        <taxon>Agaricomycetidae</taxon>
        <taxon>Agaricales</taxon>
        <taxon>Agaricineae</taxon>
        <taxon>Agaricaceae</taxon>
        <taxon>Leucocoprinus</taxon>
    </lineage>
</organism>
<evidence type="ECO:0000256" key="3">
    <source>
        <dbReference type="ARBA" id="ARBA00022664"/>
    </source>
</evidence>
<dbReference type="Pfam" id="PF03343">
    <property type="entry name" value="SART-1"/>
    <property type="match status" value="1"/>
</dbReference>
<dbReference type="InterPro" id="IPR045347">
    <property type="entry name" value="HIND"/>
</dbReference>
<evidence type="ECO:0000256" key="7">
    <source>
        <dbReference type="SAM" id="MobiDB-lite"/>
    </source>
</evidence>
<keyword evidence="9" id="KW-1185">Reference proteome</keyword>
<dbReference type="Proteomes" id="UP001213000">
    <property type="component" value="Unassembled WGS sequence"/>
</dbReference>
<evidence type="ECO:0000256" key="2">
    <source>
        <dbReference type="ARBA" id="ARBA00006076"/>
    </source>
</evidence>
<dbReference type="GO" id="GO:0000481">
    <property type="term" value="P:maturation of 5S rRNA"/>
    <property type="evidence" value="ECO:0007669"/>
    <property type="project" value="TreeGrafter"/>
</dbReference>
<comment type="caution">
    <text evidence="8">The sequence shown here is derived from an EMBL/GenBank/DDBJ whole genome shotgun (WGS) entry which is preliminary data.</text>
</comment>
<feature type="compositionally biased region" description="Basic and acidic residues" evidence="7">
    <location>
        <begin position="530"/>
        <end position="539"/>
    </location>
</feature>
<feature type="compositionally biased region" description="Basic residues" evidence="7">
    <location>
        <begin position="318"/>
        <end position="329"/>
    </location>
</feature>
<proteinExistence type="inferred from homology"/>
<feature type="region of interest" description="Disordered" evidence="7">
    <location>
        <begin position="311"/>
        <end position="352"/>
    </location>
</feature>
<dbReference type="EMBL" id="JANIEX010000885">
    <property type="protein sequence ID" value="KAJ3562312.1"/>
    <property type="molecule type" value="Genomic_DNA"/>
</dbReference>
<sequence>MFSDWGNSDGHYWSNGPEDYRVEDDRALMRLTLLLPLYPTANTHCIMSMEESISLEETNKIRISLGLKPLTEDKAPADDKEQQAESNYKKQREREAKERETKRIADGIAKVRNRRELHASLKGTTLGDADGDEDTLKWIKRSKKREKELAKKRQAELEQMDKVFQEEYTERDLEGLKVSHDFDTLDEGEARILTLKDSRILDNEEDELQNVEMAEEERRQKNQDLKIKRRDYTGYDDEEFQEGNQGMKRSILAKYDEDLEGPKDTGFRLGSAVVSKKVKQDEDKHAAAAAVNKSLLSIDYSKNLDISDYKQEGEIGFKKPKNKKKRSSRRAPDVSEPIDESQMEVDEKPIIPVQRERDLNANFVDDDDLQAALARSRRAKLNKLKKLSPEELAKKGLPSIVYSRPYTDSLLVAEQRAQEEAASLEAANNVKVEDPEGDGGGLTFDDTSEFVRSVGLEPIVKPKPEPKEPSIPPARNEAVKRSPSRDVSMAPGDMALDELETGEIDMKDEEIEDYDMEMLNQIEDAIKQTEAEEAARGEDAVGTSSEQTFSSGMASTLNILRQQGILAQPSADLKDREKVQLQRDLWLANMRQRVAQRDLDRLQSRGGNKDQAQREYENRMREQQEARENLEMFKDYKPDVNIVYYDEFGRQLTPKEAWKALSHKFHGKGSGKMKTEKRLKKIAEEKKKEAMASGDTPLSMNKAFQQRQEKMGQAHFVLSVGNRGAVPQAAEFLDAQPLAKGKTEKTKKKKEGKNAQMKPELGFMTVPAPQVQSLSNGESPGPSSFAPSASGSPAPRPGFSRISSTAVETPSQGGTPVPGERSKLTIGFGTKRKATEEPQNSPDPKRR</sequence>
<name>A0AAD5YMZ6_9AGAR</name>
<evidence type="ECO:0000256" key="6">
    <source>
        <dbReference type="SAM" id="Coils"/>
    </source>
</evidence>
<evidence type="ECO:0000313" key="8">
    <source>
        <dbReference type="EMBL" id="KAJ3562312.1"/>
    </source>
</evidence>
<feature type="region of interest" description="Disordered" evidence="7">
    <location>
        <begin position="530"/>
        <end position="549"/>
    </location>
</feature>
<feature type="compositionally biased region" description="Acidic residues" evidence="7">
    <location>
        <begin position="495"/>
        <end position="505"/>
    </location>
</feature>
<feature type="region of interest" description="Disordered" evidence="7">
    <location>
        <begin position="423"/>
        <end position="505"/>
    </location>
</feature>
<dbReference type="InterPro" id="IPR005011">
    <property type="entry name" value="SNU66/SART1"/>
</dbReference>
<dbReference type="GO" id="GO:0045292">
    <property type="term" value="P:mRNA cis splicing, via spliceosome"/>
    <property type="evidence" value="ECO:0007669"/>
    <property type="project" value="TreeGrafter"/>
</dbReference>
<evidence type="ECO:0000313" key="9">
    <source>
        <dbReference type="Proteomes" id="UP001213000"/>
    </source>
</evidence>
<dbReference type="GO" id="GO:0046540">
    <property type="term" value="C:U4/U6 x U5 tri-snRNP complex"/>
    <property type="evidence" value="ECO:0007669"/>
    <property type="project" value="InterPro"/>
</dbReference>
<feature type="compositionally biased region" description="Low complexity" evidence="7">
    <location>
        <begin position="779"/>
        <end position="801"/>
    </location>
</feature>
<evidence type="ECO:0000256" key="5">
    <source>
        <dbReference type="ARBA" id="ARBA00023242"/>
    </source>
</evidence>
<dbReference type="PANTHER" id="PTHR14152">
    <property type="entry name" value="SQUAMOUS CELL CARCINOMA ANTIGEN RECOGNISED BY CYTOTOXIC T LYMPHOCYTES"/>
    <property type="match status" value="1"/>
</dbReference>
<gene>
    <name evidence="8" type="ORF">NP233_g9657</name>
</gene>
<feature type="coiled-coil region" evidence="6">
    <location>
        <begin position="201"/>
        <end position="231"/>
    </location>
</feature>
<comment type="similarity">
    <text evidence="2">Belongs to the SNU66/SART1 family.</text>
</comment>
<evidence type="ECO:0000256" key="4">
    <source>
        <dbReference type="ARBA" id="ARBA00023187"/>
    </source>
</evidence>
<comment type="subcellular location">
    <subcellularLocation>
        <location evidence="1">Nucleus</location>
    </subcellularLocation>
</comment>
<keyword evidence="3" id="KW-0507">mRNA processing</keyword>
<reference evidence="8" key="1">
    <citation type="submission" date="2022-07" db="EMBL/GenBank/DDBJ databases">
        <title>Genome Sequence of Leucocoprinus birnbaumii.</title>
        <authorList>
            <person name="Buettner E."/>
        </authorList>
    </citation>
    <scope>NUCLEOTIDE SEQUENCE</scope>
    <source>
        <strain evidence="8">VT141</strain>
    </source>
</reference>
<keyword evidence="5" id="KW-0539">Nucleus</keyword>